<protein>
    <recommendedName>
        <fullName evidence="5">Copper transport protein</fullName>
    </recommendedName>
</protein>
<dbReference type="PANTHER" id="PTHR12483">
    <property type="entry name" value="SOLUTE CARRIER FAMILY 31 COPPER TRANSPORTERS"/>
    <property type="match status" value="1"/>
</dbReference>
<keyword evidence="3 5" id="KW-1133">Transmembrane helix</keyword>
<keyword evidence="2 5" id="KW-0812">Transmembrane</keyword>
<comment type="subcellular location">
    <subcellularLocation>
        <location evidence="1 5">Membrane</location>
        <topology evidence="1 5">Multi-pass membrane protein</topology>
    </subcellularLocation>
</comment>
<proteinExistence type="inferred from homology"/>
<keyword evidence="7" id="KW-1185">Reference proteome</keyword>
<evidence type="ECO:0000256" key="4">
    <source>
        <dbReference type="ARBA" id="ARBA00023136"/>
    </source>
</evidence>
<feature type="transmembrane region" description="Helical" evidence="5">
    <location>
        <begin position="27"/>
        <end position="46"/>
    </location>
</feature>
<dbReference type="EMBL" id="CABFWN010000008">
    <property type="protein sequence ID" value="VUG20382.1"/>
    <property type="molecule type" value="Genomic_DNA"/>
</dbReference>
<keyword evidence="4 5" id="KW-0472">Membrane</keyword>
<dbReference type="Proteomes" id="UP000478008">
    <property type="component" value="Unassembled WGS sequence"/>
</dbReference>
<accession>A0A3F2XWK3</accession>
<evidence type="ECO:0000256" key="2">
    <source>
        <dbReference type="ARBA" id="ARBA00022692"/>
    </source>
</evidence>
<evidence type="ECO:0000256" key="1">
    <source>
        <dbReference type="ARBA" id="ARBA00004141"/>
    </source>
</evidence>
<gene>
    <name evidence="6" type="ORF">DEBR0S8_00408G</name>
</gene>
<name>A0A3F2XWK3_DEKBR</name>
<dbReference type="GO" id="GO:0005886">
    <property type="term" value="C:plasma membrane"/>
    <property type="evidence" value="ECO:0007669"/>
    <property type="project" value="TreeGrafter"/>
</dbReference>
<comment type="similarity">
    <text evidence="5">Belongs to the copper transporter (Ctr) (TC 1.A.56) family. SLC31A subfamily.</text>
</comment>
<keyword evidence="5" id="KW-0813">Transport</keyword>
<evidence type="ECO:0000256" key="3">
    <source>
        <dbReference type="ARBA" id="ARBA00022989"/>
    </source>
</evidence>
<feature type="transmembrane region" description="Helical" evidence="5">
    <location>
        <begin position="137"/>
        <end position="156"/>
    </location>
</feature>
<evidence type="ECO:0000256" key="5">
    <source>
        <dbReference type="RuleBase" id="RU367022"/>
    </source>
</evidence>
<organism evidence="6 7">
    <name type="scientific">Dekkera bruxellensis</name>
    <name type="common">Brettanomyces custersii</name>
    <dbReference type="NCBI Taxonomy" id="5007"/>
    <lineage>
        <taxon>Eukaryota</taxon>
        <taxon>Fungi</taxon>
        <taxon>Dikarya</taxon>
        <taxon>Ascomycota</taxon>
        <taxon>Saccharomycotina</taxon>
        <taxon>Pichiomycetes</taxon>
        <taxon>Pichiales</taxon>
        <taxon>Pichiaceae</taxon>
        <taxon>Brettanomyces</taxon>
    </lineage>
</organism>
<evidence type="ECO:0000313" key="6">
    <source>
        <dbReference type="EMBL" id="VUG20382.1"/>
    </source>
</evidence>
<dbReference type="PANTHER" id="PTHR12483:SF27">
    <property type="entry name" value="COPPER TRANSPORT PROTEIN CTR1"/>
    <property type="match status" value="1"/>
</dbReference>
<dbReference type="InterPro" id="IPR007274">
    <property type="entry name" value="Cop_transporter"/>
</dbReference>
<feature type="transmembrane region" description="Helical" evidence="5">
    <location>
        <begin position="110"/>
        <end position="131"/>
    </location>
</feature>
<keyword evidence="5" id="KW-0406">Ion transport</keyword>
<sequence length="175" mass="19757">MNMNEYLTSNYKDYPVLFKNLKASSSAAGFGIFCAVFFAGFVFRGLEFMNLYMEQKKFHNYVYGKGKFISCEGENDPSIKLICPGSRRNSSGHNSELGIKEKISLNMHKVARYAIPLILELLIAMFSYALMLASMSFVLIYFMAVCLGLAFSQVFFNRLGIVLDVRFSSDICKCA</sequence>
<dbReference type="GO" id="GO:0005375">
    <property type="term" value="F:copper ion transmembrane transporter activity"/>
    <property type="evidence" value="ECO:0007669"/>
    <property type="project" value="UniProtKB-UniRule"/>
</dbReference>
<dbReference type="Pfam" id="PF04145">
    <property type="entry name" value="Ctr"/>
    <property type="match status" value="1"/>
</dbReference>
<dbReference type="STRING" id="5007.A0A3F2XWK3"/>
<evidence type="ECO:0000313" key="7">
    <source>
        <dbReference type="Proteomes" id="UP000478008"/>
    </source>
</evidence>
<keyword evidence="5" id="KW-0187">Copper transport</keyword>
<keyword evidence="5" id="KW-0186">Copper</keyword>
<dbReference type="AlphaFoldDB" id="A0A3F2XWK3"/>
<reference evidence="6 7" key="1">
    <citation type="submission" date="2019-07" db="EMBL/GenBank/DDBJ databases">
        <authorList>
            <person name="Friedrich A."/>
            <person name="Schacherer J."/>
        </authorList>
    </citation>
    <scope>NUCLEOTIDE SEQUENCE [LARGE SCALE GENOMIC DNA]</scope>
</reference>